<dbReference type="EMBL" id="BART01018538">
    <property type="protein sequence ID" value="GAG75656.1"/>
    <property type="molecule type" value="Genomic_DNA"/>
</dbReference>
<name>X1BU36_9ZZZZ</name>
<accession>X1BU36</accession>
<dbReference type="AlphaFoldDB" id="X1BU36"/>
<evidence type="ECO:0000313" key="1">
    <source>
        <dbReference type="EMBL" id="GAG75656.1"/>
    </source>
</evidence>
<protein>
    <submittedName>
        <fullName evidence="1">Uncharacterized protein</fullName>
    </submittedName>
</protein>
<proteinExistence type="predicted"/>
<reference evidence="1" key="1">
    <citation type="journal article" date="2014" name="Front. Microbiol.">
        <title>High frequency of phylogenetically diverse reductive dehalogenase-homologous genes in deep subseafloor sedimentary metagenomes.</title>
        <authorList>
            <person name="Kawai M."/>
            <person name="Futagami T."/>
            <person name="Toyoda A."/>
            <person name="Takaki Y."/>
            <person name="Nishi S."/>
            <person name="Hori S."/>
            <person name="Arai W."/>
            <person name="Tsubouchi T."/>
            <person name="Morono Y."/>
            <person name="Uchiyama I."/>
            <person name="Ito T."/>
            <person name="Fujiyama A."/>
            <person name="Inagaki F."/>
            <person name="Takami H."/>
        </authorList>
    </citation>
    <scope>NUCLEOTIDE SEQUENCE</scope>
    <source>
        <strain evidence="1">Expedition CK06-06</strain>
    </source>
</reference>
<comment type="caution">
    <text evidence="1">The sequence shown here is derived from an EMBL/GenBank/DDBJ whole genome shotgun (WGS) entry which is preliminary data.</text>
</comment>
<gene>
    <name evidence="1" type="ORF">S01H4_34966</name>
</gene>
<organism evidence="1">
    <name type="scientific">marine sediment metagenome</name>
    <dbReference type="NCBI Taxonomy" id="412755"/>
    <lineage>
        <taxon>unclassified sequences</taxon>
        <taxon>metagenomes</taxon>
        <taxon>ecological metagenomes</taxon>
    </lineage>
</organism>
<sequence>MFDLSVESTVTGLSDQMGIIGIYGDAGTEDPDTAPVPYYIYIGATNETVYNKKATLKIDAEECVGIGISGDGRPDCDYRLHVNGSVLVEEDLNITGNITAGESFVGTSWCNASSCYTLANFLDLGGAAGLLATNGTNIYNDTTEGLSIGTAKSNDNEMLTVEGGVSIRSSSSSDYDAPEFGLYVEEEVLIGATTFLANDSKKLILQLLQLSLNHHHKSFLKHSNYFQSLKDFHHKVFPQL</sequence>